<keyword evidence="3" id="KW-1185">Reference proteome</keyword>
<dbReference type="EMBL" id="JACGCI010000048">
    <property type="protein sequence ID" value="KAF6751744.1"/>
    <property type="molecule type" value="Genomic_DNA"/>
</dbReference>
<gene>
    <name evidence="2" type="ORF">DFP72DRAFT_745137</name>
</gene>
<protein>
    <submittedName>
        <fullName evidence="2">Uncharacterized protein</fullName>
    </submittedName>
</protein>
<feature type="region of interest" description="Disordered" evidence="1">
    <location>
        <begin position="156"/>
        <end position="193"/>
    </location>
</feature>
<accession>A0A8H6M3E5</accession>
<feature type="compositionally biased region" description="Polar residues" evidence="1">
    <location>
        <begin position="181"/>
        <end position="191"/>
    </location>
</feature>
<evidence type="ECO:0000256" key="1">
    <source>
        <dbReference type="SAM" id="MobiDB-lite"/>
    </source>
</evidence>
<proteinExistence type="predicted"/>
<dbReference type="AlphaFoldDB" id="A0A8H6M3E5"/>
<evidence type="ECO:0000313" key="2">
    <source>
        <dbReference type="EMBL" id="KAF6751744.1"/>
    </source>
</evidence>
<evidence type="ECO:0000313" key="3">
    <source>
        <dbReference type="Proteomes" id="UP000521943"/>
    </source>
</evidence>
<dbReference type="OrthoDB" id="3259294at2759"/>
<feature type="compositionally biased region" description="Acidic residues" evidence="1">
    <location>
        <begin position="165"/>
        <end position="176"/>
    </location>
</feature>
<organism evidence="2 3">
    <name type="scientific">Ephemerocybe angulata</name>
    <dbReference type="NCBI Taxonomy" id="980116"/>
    <lineage>
        <taxon>Eukaryota</taxon>
        <taxon>Fungi</taxon>
        <taxon>Dikarya</taxon>
        <taxon>Basidiomycota</taxon>
        <taxon>Agaricomycotina</taxon>
        <taxon>Agaricomycetes</taxon>
        <taxon>Agaricomycetidae</taxon>
        <taxon>Agaricales</taxon>
        <taxon>Agaricineae</taxon>
        <taxon>Psathyrellaceae</taxon>
        <taxon>Ephemerocybe</taxon>
    </lineage>
</organism>
<feature type="non-terminal residue" evidence="2">
    <location>
        <position position="238"/>
    </location>
</feature>
<feature type="non-terminal residue" evidence="2">
    <location>
        <position position="1"/>
    </location>
</feature>
<comment type="caution">
    <text evidence="2">The sequence shown here is derived from an EMBL/GenBank/DDBJ whole genome shotgun (WGS) entry which is preliminary data.</text>
</comment>
<name>A0A8H6M3E5_9AGAR</name>
<sequence length="238" mass="27326">VFTTAYDIFQKNTDLIGDAEADNEGSRRLLLKITNSLTSKLEIGSPLACLYLLGNPDHYKSHNYVPFWWRRYVNKVQAYWAAAADKENGNGLNKASLDGDAHLVDERVIIDIRKSDGTVSARTILDDYLYRPPAYEAVCLYDWVRYYTKRTTPKRKAKKPKIDIDPEEVEEAEESNSEFSTTPTGKQSSYMKFSPEHPQFETHEVRCNFKKDAPLPTWLGGTVPRSDQGDREYYCMTM</sequence>
<dbReference type="Proteomes" id="UP000521943">
    <property type="component" value="Unassembled WGS sequence"/>
</dbReference>
<reference evidence="2 3" key="1">
    <citation type="submission" date="2020-07" db="EMBL/GenBank/DDBJ databases">
        <title>Comparative genomics of pyrophilous fungi reveals a link between fire events and developmental genes.</title>
        <authorList>
            <consortium name="DOE Joint Genome Institute"/>
            <person name="Steindorff A.S."/>
            <person name="Carver A."/>
            <person name="Calhoun S."/>
            <person name="Stillman K."/>
            <person name="Liu H."/>
            <person name="Lipzen A."/>
            <person name="Pangilinan J."/>
            <person name="Labutti K."/>
            <person name="Bruns T.D."/>
            <person name="Grigoriev I.V."/>
        </authorList>
    </citation>
    <scope>NUCLEOTIDE SEQUENCE [LARGE SCALE GENOMIC DNA]</scope>
    <source>
        <strain evidence="2 3">CBS 144469</strain>
    </source>
</reference>